<dbReference type="RefSeq" id="WP_106540907.1">
    <property type="nucleotide sequence ID" value="NZ_BLAU01000001.1"/>
</dbReference>
<accession>A0A2P8CH44</accession>
<name>A0A2P8CH44_9BACT</name>
<organism evidence="3 4">
    <name type="scientific">Prolixibacter denitrificans</name>
    <dbReference type="NCBI Taxonomy" id="1541063"/>
    <lineage>
        <taxon>Bacteria</taxon>
        <taxon>Pseudomonadati</taxon>
        <taxon>Bacteroidota</taxon>
        <taxon>Bacteroidia</taxon>
        <taxon>Marinilabiliales</taxon>
        <taxon>Prolixibacteraceae</taxon>
        <taxon>Prolixibacter</taxon>
    </lineage>
</organism>
<sequence>MRKGMVNPDELKSVAPTLESEDATATKGGYSFASDDDLAGLLSEMQEEKEVFEKTPVQEDFEEQKPISQAQKKQSNTTAEFAVKTLDKTIATVLAVYAKSQTPEDFYADDADIKELAQYWGVYFQYSSMDLPPWVIASVFTLIVMTKKFRAANSIRKVNLALESERKKTADLESQIKELKKKKEINELKQQVQELKEETKDEDN</sequence>
<evidence type="ECO:0000256" key="1">
    <source>
        <dbReference type="SAM" id="Coils"/>
    </source>
</evidence>
<feature type="region of interest" description="Disordered" evidence="2">
    <location>
        <begin position="52"/>
        <end position="74"/>
    </location>
</feature>
<evidence type="ECO:0000256" key="2">
    <source>
        <dbReference type="SAM" id="MobiDB-lite"/>
    </source>
</evidence>
<proteinExistence type="predicted"/>
<feature type="coiled-coil region" evidence="1">
    <location>
        <begin position="155"/>
        <end position="202"/>
    </location>
</feature>
<evidence type="ECO:0000313" key="3">
    <source>
        <dbReference type="EMBL" id="PSK84300.1"/>
    </source>
</evidence>
<protein>
    <submittedName>
        <fullName evidence="3">Uncharacterized protein</fullName>
    </submittedName>
</protein>
<dbReference type="AlphaFoldDB" id="A0A2P8CH44"/>
<dbReference type="EMBL" id="PYGC01000002">
    <property type="protein sequence ID" value="PSK84300.1"/>
    <property type="molecule type" value="Genomic_DNA"/>
</dbReference>
<dbReference type="Proteomes" id="UP000240621">
    <property type="component" value="Unassembled WGS sequence"/>
</dbReference>
<feature type="region of interest" description="Disordered" evidence="2">
    <location>
        <begin position="1"/>
        <end position="31"/>
    </location>
</feature>
<evidence type="ECO:0000313" key="4">
    <source>
        <dbReference type="Proteomes" id="UP000240621"/>
    </source>
</evidence>
<reference evidence="3 4" key="1">
    <citation type="submission" date="2018-03" db="EMBL/GenBank/DDBJ databases">
        <title>Genomic Encyclopedia of Archaeal and Bacterial Type Strains, Phase II (KMG-II): from individual species to whole genera.</title>
        <authorList>
            <person name="Goeker M."/>
        </authorList>
    </citation>
    <scope>NUCLEOTIDE SEQUENCE [LARGE SCALE GENOMIC DNA]</scope>
    <source>
        <strain evidence="3 4">DSM 27267</strain>
    </source>
</reference>
<comment type="caution">
    <text evidence="3">The sequence shown here is derived from an EMBL/GenBank/DDBJ whole genome shotgun (WGS) entry which is preliminary data.</text>
</comment>
<gene>
    <name evidence="3" type="ORF">CLV93_10285</name>
</gene>
<keyword evidence="1" id="KW-0175">Coiled coil</keyword>